<name>A0A0G0X1M9_9BACT</name>
<feature type="transmembrane region" description="Helical" evidence="6">
    <location>
        <begin position="226"/>
        <end position="259"/>
    </location>
</feature>
<dbReference type="AlphaFoldDB" id="A0A0G0X1M9"/>
<sequence length="320" mass="34741">MNKKIDISHRTIIFTVLLLLGIWILYFMRGILLMLFVSFLLMTILDPLVNFFVKFKIHRSLSVVITYVLVIGTLGGVIAVLAPVLVAETTSFVSALPEYLSKINLSPSTVNLTSGLVQQVGGVLNFTFSVFSNVFSILTILVFSFYMLLGYSGIRNQIILLLGEDRGMKMNKIIEAVEERLGKWSRGQLLLMLAVAIGNYIGYLLLKIPFALPLALLTGIFEIVPILGPVISAIPAVMIGLGISPLTGIGAAAVAFVVNQLENYVLVPKIMQKSTGVSPLLILISVAIGAKLAGVMGVIIAVPFVITLQVILKEYFGKED</sequence>
<evidence type="ECO:0000313" key="8">
    <source>
        <dbReference type="Proteomes" id="UP000034275"/>
    </source>
</evidence>
<evidence type="ECO:0000256" key="2">
    <source>
        <dbReference type="ARBA" id="ARBA00009773"/>
    </source>
</evidence>
<dbReference type="PATRIC" id="fig|1618593.3.peg.252"/>
<comment type="similarity">
    <text evidence="2">Belongs to the autoinducer-2 exporter (AI-2E) (TC 2.A.86) family.</text>
</comment>
<evidence type="ECO:0000256" key="4">
    <source>
        <dbReference type="ARBA" id="ARBA00022989"/>
    </source>
</evidence>
<dbReference type="Pfam" id="PF01594">
    <property type="entry name" value="AI-2E_transport"/>
    <property type="match status" value="2"/>
</dbReference>
<dbReference type="GO" id="GO:0016020">
    <property type="term" value="C:membrane"/>
    <property type="evidence" value="ECO:0007669"/>
    <property type="project" value="UniProtKB-SubCell"/>
</dbReference>
<comment type="caution">
    <text evidence="7">The sequence shown here is derived from an EMBL/GenBank/DDBJ whole genome shotgun (WGS) entry which is preliminary data.</text>
</comment>
<evidence type="ECO:0000256" key="1">
    <source>
        <dbReference type="ARBA" id="ARBA00004141"/>
    </source>
</evidence>
<feature type="transmembrane region" description="Helical" evidence="6">
    <location>
        <begin position="189"/>
        <end position="206"/>
    </location>
</feature>
<dbReference type="PANTHER" id="PTHR21716">
    <property type="entry name" value="TRANSMEMBRANE PROTEIN"/>
    <property type="match status" value="1"/>
</dbReference>
<gene>
    <name evidence="7" type="ORF">UU39_C0012G0007</name>
</gene>
<protein>
    <recommendedName>
        <fullName evidence="9">Permease</fullName>
    </recommendedName>
</protein>
<keyword evidence="4 6" id="KW-1133">Transmembrane helix</keyword>
<dbReference type="GO" id="GO:0055085">
    <property type="term" value="P:transmembrane transport"/>
    <property type="evidence" value="ECO:0007669"/>
    <property type="project" value="TreeGrafter"/>
</dbReference>
<dbReference type="Proteomes" id="UP000034275">
    <property type="component" value="Unassembled WGS sequence"/>
</dbReference>
<keyword evidence="5 6" id="KW-0472">Membrane</keyword>
<keyword evidence="3 6" id="KW-0812">Transmembrane</keyword>
<organism evidence="7 8">
    <name type="scientific">Candidatus Woesebacteria bacterium GW2011_GWD1_41_12</name>
    <dbReference type="NCBI Taxonomy" id="1618593"/>
    <lineage>
        <taxon>Bacteria</taxon>
        <taxon>Candidatus Woeseibacteriota</taxon>
    </lineage>
</organism>
<evidence type="ECO:0008006" key="9">
    <source>
        <dbReference type="Google" id="ProtNLM"/>
    </source>
</evidence>
<evidence type="ECO:0000256" key="3">
    <source>
        <dbReference type="ARBA" id="ARBA00022692"/>
    </source>
</evidence>
<accession>A0A0G0X1M9</accession>
<feature type="transmembrane region" description="Helical" evidence="6">
    <location>
        <begin position="32"/>
        <end position="53"/>
    </location>
</feature>
<feature type="transmembrane region" description="Helical" evidence="6">
    <location>
        <begin position="7"/>
        <end position="26"/>
    </location>
</feature>
<evidence type="ECO:0000256" key="5">
    <source>
        <dbReference type="ARBA" id="ARBA00023136"/>
    </source>
</evidence>
<evidence type="ECO:0000313" key="7">
    <source>
        <dbReference type="EMBL" id="KKR90525.1"/>
    </source>
</evidence>
<feature type="transmembrane region" description="Helical" evidence="6">
    <location>
        <begin position="280"/>
        <end position="306"/>
    </location>
</feature>
<feature type="transmembrane region" description="Helical" evidence="6">
    <location>
        <begin position="65"/>
        <end position="86"/>
    </location>
</feature>
<feature type="transmembrane region" description="Helical" evidence="6">
    <location>
        <begin position="126"/>
        <end position="149"/>
    </location>
</feature>
<evidence type="ECO:0000256" key="6">
    <source>
        <dbReference type="SAM" id="Phobius"/>
    </source>
</evidence>
<dbReference type="PANTHER" id="PTHR21716:SF62">
    <property type="entry name" value="TRANSPORT PROTEIN YDBI-RELATED"/>
    <property type="match status" value="1"/>
</dbReference>
<proteinExistence type="inferred from homology"/>
<reference evidence="7 8" key="1">
    <citation type="journal article" date="2015" name="Nature">
        <title>rRNA introns, odd ribosomes, and small enigmatic genomes across a large radiation of phyla.</title>
        <authorList>
            <person name="Brown C.T."/>
            <person name="Hug L.A."/>
            <person name="Thomas B.C."/>
            <person name="Sharon I."/>
            <person name="Castelle C.J."/>
            <person name="Singh A."/>
            <person name="Wilkins M.J."/>
            <person name="Williams K.H."/>
            <person name="Banfield J.F."/>
        </authorList>
    </citation>
    <scope>NUCLEOTIDE SEQUENCE [LARGE SCALE GENOMIC DNA]</scope>
</reference>
<dbReference type="InterPro" id="IPR002549">
    <property type="entry name" value="AI-2E-like"/>
</dbReference>
<dbReference type="EMBL" id="LCAL01000012">
    <property type="protein sequence ID" value="KKR90525.1"/>
    <property type="molecule type" value="Genomic_DNA"/>
</dbReference>
<comment type="subcellular location">
    <subcellularLocation>
        <location evidence="1">Membrane</location>
        <topology evidence="1">Multi-pass membrane protein</topology>
    </subcellularLocation>
</comment>